<evidence type="ECO:0000256" key="1">
    <source>
        <dbReference type="PROSITE-ProRule" id="PRU00473"/>
    </source>
</evidence>
<dbReference type="Gene3D" id="3.30.1330.60">
    <property type="entry name" value="OmpA-like domain"/>
    <property type="match status" value="1"/>
</dbReference>
<sequence>MINRDNSKIEELRSLVLGEQYENALNDYIDKNDETGRVADVIVEAIKQRNQKDNKVTEELSPIIDSAIEVSINNNTQRFADILYPVIGAAVRKSVSATFNQLVNSLNQVLTQNFSLKSIKWRYQAWRQGISYAQFLLMKTSVFQVEQVLLIHRETGLLLNSVANEGTETSDPELVSSMLTAITDFVSDSFSSDSNDTLEGVRLGDLLLKIEVAPHVILAAAVRGIPNQLVDTTISTTVEKIEQDFSDTLVHFSGDNEEFASSAPLLESCLLKNTLEDNAKERFPWRLFAVLLVFIVVGLYKLFVHINVSNEHDITRQVFEYEPNYLIVESIIQDENIALSVLRKPGSRAPSDILENINYLHTTQAVDDKVVDFSESGELPQYNLTIIDVVRHNLISSLSEGESARIWLSDRTVNVSGELKPNTLEQLKRYITKIDDSLTLSVQGVTLLPSEPTASEQMERGFLQQQLTSLIGDGETIALDFEQDKVSLSGEVYPETLDKIRRYLSRKELSLGVEMSALTTLTKSPDFQKQYDQLSLLLNQVRFQYELNVVTPKNDKSEMVRFVSQAKSLIQLGETLNPPLTPIFIVTGYSDDIGSKERNIQLSKQRASNVKQIMVDNGINENHIITLNISNIESTESISSALRRVTIDVINKDL</sequence>
<feature type="transmembrane region" description="Helical" evidence="2">
    <location>
        <begin position="283"/>
        <end position="303"/>
    </location>
</feature>
<feature type="domain" description="OmpA-like" evidence="3">
    <location>
        <begin position="539"/>
        <end position="653"/>
    </location>
</feature>
<reference evidence="5" key="1">
    <citation type="journal article" date="2019" name="Int. J. Syst. Evol. Microbiol.">
        <title>The Global Catalogue of Microorganisms (GCM) 10K type strain sequencing project: providing services to taxonomists for standard genome sequencing and annotation.</title>
        <authorList>
            <consortium name="The Broad Institute Genomics Platform"/>
            <consortium name="The Broad Institute Genome Sequencing Center for Infectious Disease"/>
            <person name="Wu L."/>
            <person name="Ma J."/>
        </authorList>
    </citation>
    <scope>NUCLEOTIDE SEQUENCE [LARGE SCALE GENOMIC DNA]</scope>
    <source>
        <strain evidence="5">NBRC 15640</strain>
    </source>
</reference>
<keyword evidence="2" id="KW-0812">Transmembrane</keyword>
<gene>
    <name evidence="4" type="ORF">GCM10007932_33480</name>
</gene>
<dbReference type="EMBL" id="BSNX01000041">
    <property type="protein sequence ID" value="GLQ73988.1"/>
    <property type="molecule type" value="Genomic_DNA"/>
</dbReference>
<dbReference type="PROSITE" id="PS51123">
    <property type="entry name" value="OMPA_2"/>
    <property type="match status" value="1"/>
</dbReference>
<keyword evidence="2" id="KW-1133">Transmembrane helix</keyword>
<accession>A0AAV5NUV0</accession>
<dbReference type="AlphaFoldDB" id="A0AAV5NUV0"/>
<evidence type="ECO:0000256" key="2">
    <source>
        <dbReference type="SAM" id="Phobius"/>
    </source>
</evidence>
<proteinExistence type="predicted"/>
<dbReference type="RefSeq" id="WP_126608624.1">
    <property type="nucleotide sequence ID" value="NZ_AP025145.1"/>
</dbReference>
<evidence type="ECO:0000313" key="4">
    <source>
        <dbReference type="EMBL" id="GLQ73988.1"/>
    </source>
</evidence>
<evidence type="ECO:0000313" key="5">
    <source>
        <dbReference type="Proteomes" id="UP001156690"/>
    </source>
</evidence>
<dbReference type="Pfam" id="PF00691">
    <property type="entry name" value="OmpA"/>
    <property type="match status" value="1"/>
</dbReference>
<dbReference type="GO" id="GO:0016020">
    <property type="term" value="C:membrane"/>
    <property type="evidence" value="ECO:0007669"/>
    <property type="project" value="UniProtKB-UniRule"/>
</dbReference>
<dbReference type="SUPFAM" id="SSF103088">
    <property type="entry name" value="OmpA-like"/>
    <property type="match status" value="1"/>
</dbReference>
<dbReference type="InterPro" id="IPR036737">
    <property type="entry name" value="OmpA-like_sf"/>
</dbReference>
<organism evidence="4 5">
    <name type="scientific">Vibrio penaeicida</name>
    <dbReference type="NCBI Taxonomy" id="104609"/>
    <lineage>
        <taxon>Bacteria</taxon>
        <taxon>Pseudomonadati</taxon>
        <taxon>Pseudomonadota</taxon>
        <taxon>Gammaproteobacteria</taxon>
        <taxon>Vibrionales</taxon>
        <taxon>Vibrionaceae</taxon>
        <taxon>Vibrio</taxon>
    </lineage>
</organism>
<evidence type="ECO:0000259" key="3">
    <source>
        <dbReference type="PROSITE" id="PS51123"/>
    </source>
</evidence>
<dbReference type="Proteomes" id="UP001156690">
    <property type="component" value="Unassembled WGS sequence"/>
</dbReference>
<keyword evidence="5" id="KW-1185">Reference proteome</keyword>
<name>A0AAV5NUV0_9VIBR</name>
<dbReference type="InterPro" id="IPR006665">
    <property type="entry name" value="OmpA-like"/>
</dbReference>
<keyword evidence="1 2" id="KW-0472">Membrane</keyword>
<protein>
    <recommendedName>
        <fullName evidence="3">OmpA-like domain-containing protein</fullName>
    </recommendedName>
</protein>
<comment type="caution">
    <text evidence="4">The sequence shown here is derived from an EMBL/GenBank/DDBJ whole genome shotgun (WGS) entry which is preliminary data.</text>
</comment>